<dbReference type="Proteomes" id="UP000235786">
    <property type="component" value="Unassembled WGS sequence"/>
</dbReference>
<organism evidence="4 5">
    <name type="scientific">Hyaloscypha variabilis (strain UAMH 11265 / GT02V1 / F)</name>
    <name type="common">Meliniomyces variabilis</name>
    <dbReference type="NCBI Taxonomy" id="1149755"/>
    <lineage>
        <taxon>Eukaryota</taxon>
        <taxon>Fungi</taxon>
        <taxon>Dikarya</taxon>
        <taxon>Ascomycota</taxon>
        <taxon>Pezizomycotina</taxon>
        <taxon>Leotiomycetes</taxon>
        <taxon>Helotiales</taxon>
        <taxon>Hyaloscyphaceae</taxon>
        <taxon>Hyaloscypha</taxon>
        <taxon>Hyaloscypha variabilis</taxon>
    </lineage>
</organism>
<reference evidence="4 5" key="1">
    <citation type="submission" date="2016-04" db="EMBL/GenBank/DDBJ databases">
        <title>A degradative enzymes factory behind the ericoid mycorrhizal symbiosis.</title>
        <authorList>
            <consortium name="DOE Joint Genome Institute"/>
            <person name="Martino E."/>
            <person name="Morin E."/>
            <person name="Grelet G."/>
            <person name="Kuo A."/>
            <person name="Kohler A."/>
            <person name="Daghino S."/>
            <person name="Barry K."/>
            <person name="Choi C."/>
            <person name="Cichocki N."/>
            <person name="Clum A."/>
            <person name="Copeland A."/>
            <person name="Hainaut M."/>
            <person name="Haridas S."/>
            <person name="Labutti K."/>
            <person name="Lindquist E."/>
            <person name="Lipzen A."/>
            <person name="Khouja H.-R."/>
            <person name="Murat C."/>
            <person name="Ohm R."/>
            <person name="Olson A."/>
            <person name="Spatafora J."/>
            <person name="Veneault-Fourrey C."/>
            <person name="Henrissat B."/>
            <person name="Grigoriev I."/>
            <person name="Martin F."/>
            <person name="Perotto S."/>
        </authorList>
    </citation>
    <scope>NUCLEOTIDE SEQUENCE [LARGE SCALE GENOMIC DNA]</scope>
    <source>
        <strain evidence="4 5">F</strain>
    </source>
</reference>
<accession>A0A2J6R0L1</accession>
<keyword evidence="2" id="KW-0472">Membrane</keyword>
<dbReference type="AlphaFoldDB" id="A0A2J6R0L1"/>
<feature type="region of interest" description="Disordered" evidence="1">
    <location>
        <begin position="1"/>
        <end position="26"/>
    </location>
</feature>
<dbReference type="STRING" id="1149755.A0A2J6R0L1"/>
<name>A0A2J6R0L1_HYAVF</name>
<sequence length="407" mass="45677">MDTSVPVTKSDELDPTTKAMSAPAGSAVLRSRDPIPGISTDNVNIPVPGWPGLARTIANKPAFEAFPSFADLNVKSLLYYQAELILLRKALHKEEYKDYFTGEYPKNSFAEDLEDLIDGVRLQDDKPKQWELIEQIRNVLDKYNNALIQYSQISAFPDADTSNVNCLRKCAREVCGNGSCPIGPGSEVWGPLSSIHEERKSFWKLLVGLFKYQAERRDPVPKEFQEHLIVPSLASNPDRLTLWVVHSFIPMFHYVWNYCGRPTWEQLWRTLQHRLSRFRRNTGKTTADTPESEGTDFYDAGEKNLTTYTLRFNSEYITSMFTLLAACLLPVVAIIVLSRVHTMEMILGLIALFNTVFACGLVFLSPKSSRIEIFSATATYDGSLGDNTSLLTLSIQVLSSNGGLCPE</sequence>
<keyword evidence="2" id="KW-0812">Transmembrane</keyword>
<gene>
    <name evidence="4" type="ORF">L207DRAFT_640380</name>
</gene>
<feature type="transmembrane region" description="Helical" evidence="2">
    <location>
        <begin position="345"/>
        <end position="364"/>
    </location>
</feature>
<dbReference type="PANTHER" id="PTHR34502:SF5">
    <property type="entry name" value="DUF6594 DOMAIN-CONTAINING PROTEIN"/>
    <property type="match status" value="1"/>
</dbReference>
<evidence type="ECO:0000259" key="3">
    <source>
        <dbReference type="Pfam" id="PF20237"/>
    </source>
</evidence>
<evidence type="ECO:0000313" key="5">
    <source>
        <dbReference type="Proteomes" id="UP000235786"/>
    </source>
</evidence>
<evidence type="ECO:0000256" key="2">
    <source>
        <dbReference type="SAM" id="Phobius"/>
    </source>
</evidence>
<dbReference type="InterPro" id="IPR046529">
    <property type="entry name" value="DUF6594"/>
</dbReference>
<protein>
    <recommendedName>
        <fullName evidence="3">DUF6594 domain-containing protein</fullName>
    </recommendedName>
</protein>
<dbReference type="OrthoDB" id="5342093at2759"/>
<evidence type="ECO:0000256" key="1">
    <source>
        <dbReference type="SAM" id="MobiDB-lite"/>
    </source>
</evidence>
<keyword evidence="5" id="KW-1185">Reference proteome</keyword>
<dbReference type="Pfam" id="PF20237">
    <property type="entry name" value="DUF6594"/>
    <property type="match status" value="1"/>
</dbReference>
<evidence type="ECO:0000313" key="4">
    <source>
        <dbReference type="EMBL" id="PMD32062.1"/>
    </source>
</evidence>
<keyword evidence="2" id="KW-1133">Transmembrane helix</keyword>
<proteinExistence type="predicted"/>
<feature type="transmembrane region" description="Helical" evidence="2">
    <location>
        <begin position="316"/>
        <end position="338"/>
    </location>
</feature>
<feature type="domain" description="DUF6594" evidence="3">
    <location>
        <begin position="50"/>
        <end position="380"/>
    </location>
</feature>
<dbReference type="PANTHER" id="PTHR34502">
    <property type="entry name" value="DUF6594 DOMAIN-CONTAINING PROTEIN-RELATED"/>
    <property type="match status" value="1"/>
</dbReference>
<dbReference type="EMBL" id="KZ613960">
    <property type="protein sequence ID" value="PMD32062.1"/>
    <property type="molecule type" value="Genomic_DNA"/>
</dbReference>